<evidence type="ECO:0000313" key="1">
    <source>
        <dbReference type="EMBL" id="KKM02234.1"/>
    </source>
</evidence>
<dbReference type="AlphaFoldDB" id="A0A0F9GTX6"/>
<reference evidence="1" key="1">
    <citation type="journal article" date="2015" name="Nature">
        <title>Complex archaea that bridge the gap between prokaryotes and eukaryotes.</title>
        <authorList>
            <person name="Spang A."/>
            <person name="Saw J.H."/>
            <person name="Jorgensen S.L."/>
            <person name="Zaremba-Niedzwiedzka K."/>
            <person name="Martijn J."/>
            <person name="Lind A.E."/>
            <person name="van Eijk R."/>
            <person name="Schleper C."/>
            <person name="Guy L."/>
            <person name="Ettema T.J."/>
        </authorList>
    </citation>
    <scope>NUCLEOTIDE SEQUENCE</scope>
</reference>
<accession>A0A0F9GTX6</accession>
<proteinExistence type="predicted"/>
<protein>
    <submittedName>
        <fullName evidence="1">Uncharacterized protein</fullName>
    </submittedName>
</protein>
<gene>
    <name evidence="1" type="ORF">LCGC14_1786450</name>
</gene>
<dbReference type="EMBL" id="LAZR01016989">
    <property type="protein sequence ID" value="KKM02234.1"/>
    <property type="molecule type" value="Genomic_DNA"/>
</dbReference>
<sequence>MNETINAIKQLRLQLDGLGQLVHDLRLCHPGDFSENSAEVTLAETDVFFAKGWCGQLLSQLGQKTPYKNDGKRKGIKDIEPADDHISEFEDEASYGDKNHIQKVDWLRQAIGVHKGQVLQWSMSPHTFVINQHALWCVQQIWIRLTDARMSLGFELQRISEKAEKKST</sequence>
<comment type="caution">
    <text evidence="1">The sequence shown here is derived from an EMBL/GenBank/DDBJ whole genome shotgun (WGS) entry which is preliminary data.</text>
</comment>
<name>A0A0F9GTX6_9ZZZZ</name>
<organism evidence="1">
    <name type="scientific">marine sediment metagenome</name>
    <dbReference type="NCBI Taxonomy" id="412755"/>
    <lineage>
        <taxon>unclassified sequences</taxon>
        <taxon>metagenomes</taxon>
        <taxon>ecological metagenomes</taxon>
    </lineage>
</organism>